<sequence length="154" mass="17383">MAFWGGKGCALWRKVVTVKYGSMEGGWASKVPTGAYGVGLWKYIHNGWDNFSRLLKFEVGDGSRIRFWDDVWCMDGTLKDAFPDLYRLAHVQAAFDWELKSFSSFLELLYSTTVKGSGEDKVCWQPSKINGFQVKSYYNSLSSAGAGCFPWKSI</sequence>
<proteinExistence type="predicted"/>
<accession>A0A2N9G796</accession>
<gene>
    <name evidence="1" type="ORF">FSB_LOCUS23275</name>
</gene>
<name>A0A2N9G796_FAGSY</name>
<evidence type="ECO:0000313" key="1">
    <source>
        <dbReference type="EMBL" id="SPC95393.1"/>
    </source>
</evidence>
<organism evidence="1">
    <name type="scientific">Fagus sylvatica</name>
    <name type="common">Beechnut</name>
    <dbReference type="NCBI Taxonomy" id="28930"/>
    <lineage>
        <taxon>Eukaryota</taxon>
        <taxon>Viridiplantae</taxon>
        <taxon>Streptophyta</taxon>
        <taxon>Embryophyta</taxon>
        <taxon>Tracheophyta</taxon>
        <taxon>Spermatophyta</taxon>
        <taxon>Magnoliopsida</taxon>
        <taxon>eudicotyledons</taxon>
        <taxon>Gunneridae</taxon>
        <taxon>Pentapetalae</taxon>
        <taxon>rosids</taxon>
        <taxon>fabids</taxon>
        <taxon>Fagales</taxon>
        <taxon>Fagaceae</taxon>
        <taxon>Fagus</taxon>
    </lineage>
</organism>
<reference evidence="1" key="1">
    <citation type="submission" date="2018-02" db="EMBL/GenBank/DDBJ databases">
        <authorList>
            <person name="Cohen D.B."/>
            <person name="Kent A.D."/>
        </authorList>
    </citation>
    <scope>NUCLEOTIDE SEQUENCE</scope>
</reference>
<evidence type="ECO:0008006" key="2">
    <source>
        <dbReference type="Google" id="ProtNLM"/>
    </source>
</evidence>
<dbReference type="PANTHER" id="PTHR36617:SF15">
    <property type="entry name" value="REVERSE TRANSCRIPTASE ZINC-BINDING DOMAIN-CONTAINING PROTEIN"/>
    <property type="match status" value="1"/>
</dbReference>
<protein>
    <recommendedName>
        <fullName evidence="2">Reverse transcriptase zinc-binding domain-containing protein</fullName>
    </recommendedName>
</protein>
<dbReference type="EMBL" id="OIVN01001562">
    <property type="protein sequence ID" value="SPC95393.1"/>
    <property type="molecule type" value="Genomic_DNA"/>
</dbReference>
<dbReference type="PANTHER" id="PTHR36617">
    <property type="entry name" value="PROTEIN, PUTATIVE-RELATED"/>
    <property type="match status" value="1"/>
</dbReference>
<dbReference type="AlphaFoldDB" id="A0A2N9G796"/>